<dbReference type="EMBL" id="JAULSR010000002">
    <property type="protein sequence ID" value="KAK0630672.1"/>
    <property type="molecule type" value="Genomic_DNA"/>
</dbReference>
<evidence type="ECO:0000256" key="1">
    <source>
        <dbReference type="SAM" id="Phobius"/>
    </source>
</evidence>
<reference evidence="2" key="1">
    <citation type="submission" date="2023-06" db="EMBL/GenBank/DDBJ databases">
        <title>Genome-scale phylogeny and comparative genomics of the fungal order Sordariales.</title>
        <authorList>
            <consortium name="Lawrence Berkeley National Laboratory"/>
            <person name="Hensen N."/>
            <person name="Bonometti L."/>
            <person name="Westerberg I."/>
            <person name="Brannstrom I.O."/>
            <person name="Guillou S."/>
            <person name="Cros-Aarteil S."/>
            <person name="Calhoun S."/>
            <person name="Haridas S."/>
            <person name="Kuo A."/>
            <person name="Mondo S."/>
            <person name="Pangilinan J."/>
            <person name="Riley R."/>
            <person name="LaButti K."/>
            <person name="Andreopoulos B."/>
            <person name="Lipzen A."/>
            <person name="Chen C."/>
            <person name="Yanf M."/>
            <person name="Daum C."/>
            <person name="Ng V."/>
            <person name="Clum A."/>
            <person name="Steindorff A."/>
            <person name="Ohm R."/>
            <person name="Martin F."/>
            <person name="Silar P."/>
            <person name="Natvig D."/>
            <person name="Lalanne C."/>
            <person name="Gautier V."/>
            <person name="Ament-velasquez S.L."/>
            <person name="Kruys A."/>
            <person name="Hutchinson M.I."/>
            <person name="Powell A.J."/>
            <person name="Barry K."/>
            <person name="Miller A.N."/>
            <person name="Grigoriev I.V."/>
            <person name="Debuchy R."/>
            <person name="Gladieux P."/>
            <person name="Thoren M.H."/>
            <person name="Johannesson H."/>
        </authorList>
    </citation>
    <scope>NUCLEOTIDE SEQUENCE</scope>
    <source>
        <strain evidence="2">SMH3391-2</strain>
    </source>
</reference>
<comment type="caution">
    <text evidence="2">The sequence shown here is derived from an EMBL/GenBank/DDBJ whole genome shotgun (WGS) entry which is preliminary data.</text>
</comment>
<keyword evidence="1" id="KW-0812">Transmembrane</keyword>
<name>A0AA39XC16_9PEZI</name>
<feature type="transmembrane region" description="Helical" evidence="1">
    <location>
        <begin position="33"/>
        <end position="59"/>
    </location>
</feature>
<evidence type="ECO:0000313" key="2">
    <source>
        <dbReference type="EMBL" id="KAK0630672.1"/>
    </source>
</evidence>
<keyword evidence="1" id="KW-0472">Membrane</keyword>
<dbReference type="Proteomes" id="UP001174934">
    <property type="component" value="Unassembled WGS sequence"/>
</dbReference>
<gene>
    <name evidence="2" type="ORF">B0T17DRAFT_227570</name>
</gene>
<accession>A0AA39XC16</accession>
<proteinExistence type="predicted"/>
<feature type="transmembrane region" description="Helical" evidence="1">
    <location>
        <begin position="65"/>
        <end position="87"/>
    </location>
</feature>
<organism evidence="2 3">
    <name type="scientific">Bombardia bombarda</name>
    <dbReference type="NCBI Taxonomy" id="252184"/>
    <lineage>
        <taxon>Eukaryota</taxon>
        <taxon>Fungi</taxon>
        <taxon>Dikarya</taxon>
        <taxon>Ascomycota</taxon>
        <taxon>Pezizomycotina</taxon>
        <taxon>Sordariomycetes</taxon>
        <taxon>Sordariomycetidae</taxon>
        <taxon>Sordariales</taxon>
        <taxon>Lasiosphaeriaceae</taxon>
        <taxon>Bombardia</taxon>
    </lineage>
</organism>
<keyword evidence="3" id="KW-1185">Reference proteome</keyword>
<sequence>MAPFSPFVYFFLFLVHNSWLFCFLLVCFPFFSILVFLSFCPFLSPFTSRFSFLFFFPSFSFLSSMYLFLILPPLIPFTFYLLVFFCLSRY</sequence>
<dbReference type="AlphaFoldDB" id="A0AA39XC16"/>
<protein>
    <submittedName>
        <fullName evidence="2">Uncharacterized protein</fullName>
    </submittedName>
</protein>
<feature type="transmembrane region" description="Helical" evidence="1">
    <location>
        <begin position="6"/>
        <end position="26"/>
    </location>
</feature>
<evidence type="ECO:0000313" key="3">
    <source>
        <dbReference type="Proteomes" id="UP001174934"/>
    </source>
</evidence>
<keyword evidence="1" id="KW-1133">Transmembrane helix</keyword>